<name>A0A0W8FLE8_9ZZZZ</name>
<accession>A0A0W8FLE8</accession>
<evidence type="ECO:0000259" key="1">
    <source>
        <dbReference type="Pfam" id="PF01863"/>
    </source>
</evidence>
<feature type="domain" description="YgjP-like metallopeptidase" evidence="1">
    <location>
        <begin position="21"/>
        <end position="209"/>
    </location>
</feature>
<evidence type="ECO:0000313" key="2">
    <source>
        <dbReference type="EMBL" id="KUG21139.1"/>
    </source>
</evidence>
<dbReference type="PANTHER" id="PTHR30399">
    <property type="entry name" value="UNCHARACTERIZED PROTEIN YGJP"/>
    <property type="match status" value="1"/>
</dbReference>
<dbReference type="CDD" id="cd07344">
    <property type="entry name" value="M48_yhfN_like"/>
    <property type="match status" value="1"/>
</dbReference>
<dbReference type="InterPro" id="IPR053136">
    <property type="entry name" value="UTP_pyrophosphatase-like"/>
</dbReference>
<gene>
    <name evidence="2" type="ORF">ASZ90_009130</name>
</gene>
<dbReference type="Pfam" id="PF01863">
    <property type="entry name" value="YgjP-like"/>
    <property type="match status" value="1"/>
</dbReference>
<comment type="caution">
    <text evidence="2">The sequence shown here is derived from an EMBL/GenBank/DDBJ whole genome shotgun (WGS) entry which is preliminary data.</text>
</comment>
<dbReference type="EMBL" id="LNQE01001098">
    <property type="protein sequence ID" value="KUG21139.1"/>
    <property type="molecule type" value="Genomic_DNA"/>
</dbReference>
<protein>
    <recommendedName>
        <fullName evidence="1">YgjP-like metallopeptidase domain-containing protein</fullName>
    </recommendedName>
</protein>
<dbReference type="PANTHER" id="PTHR30399:SF1">
    <property type="entry name" value="UTP PYROPHOSPHATASE"/>
    <property type="match status" value="1"/>
</dbReference>
<proteinExistence type="predicted"/>
<dbReference type="InterPro" id="IPR002725">
    <property type="entry name" value="YgjP-like_metallopeptidase"/>
</dbReference>
<sequence>MKDADGPHDAAGIIVIRKRVKTARIQVLPNGTLRVTAPPSLDVAPFLDRHAGWIEERRKVFSDLAEEGRGREDMLLLLGRYYRLENGRRCGIDEETQTVTSPSLPALKRHLGELLKADVIRLADRHRSLGGEGFHRITVRMQRTVWATCSSRRNLSVNLRTIALPDPLREYIVIHELAHTLQHNHSPAFWTLVRAARPDYRRAQAELKRYWVLLERNRVWKGIGTAGRQKTG</sequence>
<dbReference type="AlphaFoldDB" id="A0A0W8FLE8"/>
<organism evidence="2">
    <name type="scientific">hydrocarbon metagenome</name>
    <dbReference type="NCBI Taxonomy" id="938273"/>
    <lineage>
        <taxon>unclassified sequences</taxon>
        <taxon>metagenomes</taxon>
        <taxon>ecological metagenomes</taxon>
    </lineage>
</organism>
<reference evidence="2" key="1">
    <citation type="journal article" date="2015" name="Proc. Natl. Acad. Sci. U.S.A.">
        <title>Networks of energetic and metabolic interactions define dynamics in microbial communities.</title>
        <authorList>
            <person name="Embree M."/>
            <person name="Liu J.K."/>
            <person name="Al-Bassam M.M."/>
            <person name="Zengler K."/>
        </authorList>
    </citation>
    <scope>NUCLEOTIDE SEQUENCE</scope>
</reference>
<dbReference type="Gene3D" id="3.30.2010.10">
    <property type="entry name" value="Metalloproteases ('zincins'), catalytic domain"/>
    <property type="match status" value="1"/>
</dbReference>